<accession>A0ABS7JPA7</accession>
<evidence type="ECO:0000256" key="1">
    <source>
        <dbReference type="SAM" id="SignalP"/>
    </source>
</evidence>
<feature type="signal peptide" evidence="1">
    <location>
        <begin position="1"/>
        <end position="19"/>
    </location>
</feature>
<dbReference type="Proteomes" id="UP000700059">
    <property type="component" value="Unassembled WGS sequence"/>
</dbReference>
<keyword evidence="1" id="KW-0732">Signal</keyword>
<comment type="caution">
    <text evidence="2">The sequence shown here is derived from an EMBL/GenBank/DDBJ whole genome shotgun (WGS) entry which is preliminary data.</text>
</comment>
<name>A0ABS7JPA7_9HELI</name>
<reference evidence="2 3" key="1">
    <citation type="submission" date="2021-08" db="EMBL/GenBank/DDBJ databases">
        <title>Helicobacter spp. isolated from feces of Anatolian Ground Squirrel (Spermophilus xanthoprymnus) in Turkey.</title>
        <authorList>
            <person name="Aydin F."/>
            <person name="Abay S."/>
            <person name="Kayman T."/>
            <person name="Karakaya E."/>
            <person name="Saticioglu I.B."/>
        </authorList>
    </citation>
    <scope>NUCLEOTIDE SEQUENCE [LARGE SCALE GENOMIC DNA]</scope>
    <source>
        <strain evidence="2 3">Faydin-H70</strain>
    </source>
</reference>
<proteinExistence type="predicted"/>
<evidence type="ECO:0000313" key="3">
    <source>
        <dbReference type="Proteomes" id="UP000700059"/>
    </source>
</evidence>
<dbReference type="RefSeq" id="WP_221532517.1">
    <property type="nucleotide sequence ID" value="NZ_JAIGYP010000010.1"/>
</dbReference>
<evidence type="ECO:0000313" key="2">
    <source>
        <dbReference type="EMBL" id="MBX7491245.1"/>
    </source>
</evidence>
<protein>
    <recommendedName>
        <fullName evidence="4">Periplasmic protein</fullName>
    </recommendedName>
</protein>
<evidence type="ECO:0008006" key="4">
    <source>
        <dbReference type="Google" id="ProtNLM"/>
    </source>
</evidence>
<dbReference type="EMBL" id="JAIGYQ010000010">
    <property type="protein sequence ID" value="MBX7491245.1"/>
    <property type="molecule type" value="Genomic_DNA"/>
</dbReference>
<feature type="chain" id="PRO_5045763205" description="Periplasmic protein" evidence="1">
    <location>
        <begin position="20"/>
        <end position="209"/>
    </location>
</feature>
<gene>
    <name evidence="2" type="ORF">K4G57_07210</name>
</gene>
<organism evidence="2 3">
    <name type="scientific">Helicobacter turcicus</name>
    <dbReference type="NCBI Taxonomy" id="2867412"/>
    <lineage>
        <taxon>Bacteria</taxon>
        <taxon>Pseudomonadati</taxon>
        <taxon>Campylobacterota</taxon>
        <taxon>Epsilonproteobacteria</taxon>
        <taxon>Campylobacterales</taxon>
        <taxon>Helicobacteraceae</taxon>
        <taxon>Helicobacter</taxon>
    </lineage>
</organism>
<sequence>MKYLKITLLLITLNTLALADSTEDFFYKRGYEGGYNAGFEAGVKEAFKEAKAMLSKYNDYLKSYEIGKYLIKAQNLTYPQVWQEKDSKGGFRLRILPSEIQSELNVEELFAKFATIPSIQSTLEDKLELSLNEKNSVYLSNRDSNINSLPQNPNENTNKHTLLINKSAKNLEILKRANVVFSDEGETYNVLFFTNTEKENFCAQFEICR</sequence>
<keyword evidence="3" id="KW-1185">Reference proteome</keyword>